<dbReference type="SUPFAM" id="SSF50129">
    <property type="entry name" value="GroES-like"/>
    <property type="match status" value="1"/>
</dbReference>
<dbReference type="InterPro" id="IPR011032">
    <property type="entry name" value="GroES-like_sf"/>
</dbReference>
<comment type="caution">
    <text evidence="4">The sequence shown here is derived from an EMBL/GenBank/DDBJ whole genome shotgun (WGS) entry which is preliminary data.</text>
</comment>
<name>A0ABV2B1V4_9GAMM</name>
<feature type="domain" description="Enoyl reductase (ER)" evidence="3">
    <location>
        <begin position="11"/>
        <end position="327"/>
    </location>
</feature>
<dbReference type="RefSeq" id="WP_353111509.1">
    <property type="nucleotide sequence ID" value="NZ_APND01000003.1"/>
</dbReference>
<dbReference type="InterPro" id="IPR013154">
    <property type="entry name" value="ADH-like_N"/>
</dbReference>
<proteinExistence type="predicted"/>
<dbReference type="EMBL" id="APND01000003">
    <property type="protein sequence ID" value="MES1929867.1"/>
    <property type="molecule type" value="Genomic_DNA"/>
</dbReference>
<evidence type="ECO:0000256" key="2">
    <source>
        <dbReference type="ARBA" id="ARBA00023002"/>
    </source>
</evidence>
<dbReference type="Pfam" id="PF08240">
    <property type="entry name" value="ADH_N"/>
    <property type="match status" value="1"/>
</dbReference>
<dbReference type="SUPFAM" id="SSF51735">
    <property type="entry name" value="NAD(P)-binding Rossmann-fold domains"/>
    <property type="match status" value="1"/>
</dbReference>
<dbReference type="InterPro" id="IPR036291">
    <property type="entry name" value="NAD(P)-bd_dom_sf"/>
</dbReference>
<dbReference type="InterPro" id="IPR013149">
    <property type="entry name" value="ADH-like_C"/>
</dbReference>
<sequence length="330" mass="34375">MTQAIRFHETGGPDVLKFEDVEVGQPGEGEVRVRVEAIGLNRAEVMFRYGQYLEDPKLPAGLGYEGAGVVEAVGAGVDGIAEGDAVSVMPAFSMNDYNFYAEQAIVPAHAVTPRPKGLDAVQASAVWMPYLTAYGALIDLGNLSKGEAIVIPAASSSVGLAAIQIANSVGAISIAATRTADKADALRAAGAAHVIVTEEQDLAAEVMKITDGAGARLAFDPVAGPMVETLANAMGQGGTIFEYGALSGDATPFPLFAALGKGLSVRGYTLFEVVGDADRMARAKDFIYKGVEAGDLVPTVDRTFAFADMVEAHKYMESNQQLGKIVVTLG</sequence>
<gene>
    <name evidence="4" type="ORF">SADO_11444</name>
</gene>
<evidence type="ECO:0000313" key="4">
    <source>
        <dbReference type="EMBL" id="MES1929867.1"/>
    </source>
</evidence>
<keyword evidence="2" id="KW-0560">Oxidoreductase</keyword>
<dbReference type="InterPro" id="IPR020843">
    <property type="entry name" value="ER"/>
</dbReference>
<reference evidence="4 5" key="1">
    <citation type="submission" date="2013-03" db="EMBL/GenBank/DDBJ databases">
        <title>Salinisphaera dokdonensis CL-ES53 Genome Sequencing.</title>
        <authorList>
            <person name="Li C."/>
            <person name="Lai Q."/>
            <person name="Shao Z."/>
        </authorList>
    </citation>
    <scope>NUCLEOTIDE SEQUENCE [LARGE SCALE GENOMIC DNA]</scope>
    <source>
        <strain evidence="4 5">CL-ES53</strain>
    </source>
</reference>
<evidence type="ECO:0000259" key="3">
    <source>
        <dbReference type="SMART" id="SM00829"/>
    </source>
</evidence>
<dbReference type="Pfam" id="PF00107">
    <property type="entry name" value="ADH_zinc_N"/>
    <property type="match status" value="1"/>
</dbReference>
<dbReference type="Gene3D" id="3.40.50.720">
    <property type="entry name" value="NAD(P)-binding Rossmann-like Domain"/>
    <property type="match status" value="1"/>
</dbReference>
<keyword evidence="5" id="KW-1185">Reference proteome</keyword>
<dbReference type="Proteomes" id="UP001460888">
    <property type="component" value="Unassembled WGS sequence"/>
</dbReference>
<dbReference type="CDD" id="cd08268">
    <property type="entry name" value="MDR2"/>
    <property type="match status" value="1"/>
</dbReference>
<dbReference type="Gene3D" id="3.90.180.10">
    <property type="entry name" value="Medium-chain alcohol dehydrogenases, catalytic domain"/>
    <property type="match status" value="1"/>
</dbReference>
<dbReference type="SMART" id="SM00829">
    <property type="entry name" value="PKS_ER"/>
    <property type="match status" value="1"/>
</dbReference>
<accession>A0ABV2B1V4</accession>
<organism evidence="4 5">
    <name type="scientific">Salinisphaera dokdonensis CL-ES53</name>
    <dbReference type="NCBI Taxonomy" id="1304272"/>
    <lineage>
        <taxon>Bacteria</taxon>
        <taxon>Pseudomonadati</taxon>
        <taxon>Pseudomonadota</taxon>
        <taxon>Gammaproteobacteria</taxon>
        <taxon>Salinisphaerales</taxon>
        <taxon>Salinisphaeraceae</taxon>
        <taxon>Salinisphaera</taxon>
    </lineage>
</organism>
<evidence type="ECO:0000256" key="1">
    <source>
        <dbReference type="ARBA" id="ARBA00022857"/>
    </source>
</evidence>
<dbReference type="PANTHER" id="PTHR48106">
    <property type="entry name" value="QUINONE OXIDOREDUCTASE PIG3-RELATED"/>
    <property type="match status" value="1"/>
</dbReference>
<dbReference type="PANTHER" id="PTHR48106:SF5">
    <property type="entry name" value="ZINC-CONTAINING ALCOHOL DEHYDROGENASE"/>
    <property type="match status" value="1"/>
</dbReference>
<protein>
    <submittedName>
        <fullName evidence="4">Oxidoreductase, Zinc-containing alcohol dehydrogenase</fullName>
    </submittedName>
</protein>
<keyword evidence="1" id="KW-0521">NADP</keyword>
<evidence type="ECO:0000313" key="5">
    <source>
        <dbReference type="Proteomes" id="UP001460888"/>
    </source>
</evidence>